<name>A0AAN6SXY5_9PEZI</name>
<dbReference type="AlphaFoldDB" id="A0AAN6SXY5"/>
<proteinExistence type="predicted"/>
<evidence type="ECO:0000313" key="2">
    <source>
        <dbReference type="EMBL" id="KAK4096942.1"/>
    </source>
</evidence>
<evidence type="ECO:0000256" key="1">
    <source>
        <dbReference type="SAM" id="MobiDB-lite"/>
    </source>
</evidence>
<gene>
    <name evidence="2" type="ORF">N658DRAFT_318491</name>
</gene>
<feature type="compositionally biased region" description="Polar residues" evidence="1">
    <location>
        <begin position="53"/>
        <end position="67"/>
    </location>
</feature>
<comment type="caution">
    <text evidence="2">The sequence shown here is derived from an EMBL/GenBank/DDBJ whole genome shotgun (WGS) entry which is preliminary data.</text>
</comment>
<protein>
    <submittedName>
        <fullName evidence="2">Uncharacterized protein</fullName>
    </submittedName>
</protein>
<feature type="region of interest" description="Disordered" evidence="1">
    <location>
        <begin position="47"/>
        <end position="75"/>
    </location>
</feature>
<dbReference type="Proteomes" id="UP001305647">
    <property type="component" value="Unassembled WGS sequence"/>
</dbReference>
<keyword evidence="3" id="KW-1185">Reference proteome</keyword>
<evidence type="ECO:0000313" key="3">
    <source>
        <dbReference type="Proteomes" id="UP001305647"/>
    </source>
</evidence>
<organism evidence="2 3">
    <name type="scientific">Parathielavia hyrcaniae</name>
    <dbReference type="NCBI Taxonomy" id="113614"/>
    <lineage>
        <taxon>Eukaryota</taxon>
        <taxon>Fungi</taxon>
        <taxon>Dikarya</taxon>
        <taxon>Ascomycota</taxon>
        <taxon>Pezizomycotina</taxon>
        <taxon>Sordariomycetes</taxon>
        <taxon>Sordariomycetidae</taxon>
        <taxon>Sordariales</taxon>
        <taxon>Chaetomiaceae</taxon>
        <taxon>Parathielavia</taxon>
    </lineage>
</organism>
<reference evidence="2" key="2">
    <citation type="submission" date="2023-05" db="EMBL/GenBank/DDBJ databases">
        <authorList>
            <consortium name="Lawrence Berkeley National Laboratory"/>
            <person name="Steindorff A."/>
            <person name="Hensen N."/>
            <person name="Bonometti L."/>
            <person name="Westerberg I."/>
            <person name="Brannstrom I.O."/>
            <person name="Guillou S."/>
            <person name="Cros-Aarteil S."/>
            <person name="Calhoun S."/>
            <person name="Haridas S."/>
            <person name="Kuo A."/>
            <person name="Mondo S."/>
            <person name="Pangilinan J."/>
            <person name="Riley R."/>
            <person name="Labutti K."/>
            <person name="Andreopoulos B."/>
            <person name="Lipzen A."/>
            <person name="Chen C."/>
            <person name="Yanf M."/>
            <person name="Daum C."/>
            <person name="Ng V."/>
            <person name="Clum A."/>
            <person name="Ohm R."/>
            <person name="Martin F."/>
            <person name="Silar P."/>
            <person name="Natvig D."/>
            <person name="Lalanne C."/>
            <person name="Gautier V."/>
            <person name="Ament-Velasquez S.L."/>
            <person name="Kruys A."/>
            <person name="Hutchinson M.I."/>
            <person name="Powell A.J."/>
            <person name="Barry K."/>
            <person name="Miller A.N."/>
            <person name="Grigoriev I.V."/>
            <person name="Debuchy R."/>
            <person name="Gladieux P."/>
            <person name="Thoren M.H."/>
            <person name="Johannesson H."/>
        </authorList>
    </citation>
    <scope>NUCLEOTIDE SEQUENCE</scope>
    <source>
        <strain evidence="2">CBS 757.83</strain>
    </source>
</reference>
<dbReference type="EMBL" id="MU863691">
    <property type="protein sequence ID" value="KAK4096942.1"/>
    <property type="molecule type" value="Genomic_DNA"/>
</dbReference>
<sequence length="161" mass="17747">MAMGNRTHDAGFDTLGWRSALRRANPPPPWSVAGSISPSVSKRSLAHEYPSWSHGSRSAPFSCSRPNTGRDSESLSPVALRQAHNRSLALRGRARCPGPGRWQVAGEKGGWRAHGGWFRYREPPESECSTAHWRPRVPWRNVSPMALTLTEALGHPMACSK</sequence>
<reference evidence="2" key="1">
    <citation type="journal article" date="2023" name="Mol. Phylogenet. Evol.">
        <title>Genome-scale phylogeny and comparative genomics of the fungal order Sordariales.</title>
        <authorList>
            <person name="Hensen N."/>
            <person name="Bonometti L."/>
            <person name="Westerberg I."/>
            <person name="Brannstrom I.O."/>
            <person name="Guillou S."/>
            <person name="Cros-Aarteil S."/>
            <person name="Calhoun S."/>
            <person name="Haridas S."/>
            <person name="Kuo A."/>
            <person name="Mondo S."/>
            <person name="Pangilinan J."/>
            <person name="Riley R."/>
            <person name="LaButti K."/>
            <person name="Andreopoulos B."/>
            <person name="Lipzen A."/>
            <person name="Chen C."/>
            <person name="Yan M."/>
            <person name="Daum C."/>
            <person name="Ng V."/>
            <person name="Clum A."/>
            <person name="Steindorff A."/>
            <person name="Ohm R.A."/>
            <person name="Martin F."/>
            <person name="Silar P."/>
            <person name="Natvig D.O."/>
            <person name="Lalanne C."/>
            <person name="Gautier V."/>
            <person name="Ament-Velasquez S.L."/>
            <person name="Kruys A."/>
            <person name="Hutchinson M.I."/>
            <person name="Powell A.J."/>
            <person name="Barry K."/>
            <person name="Miller A.N."/>
            <person name="Grigoriev I.V."/>
            <person name="Debuchy R."/>
            <person name="Gladieux P."/>
            <person name="Hiltunen Thoren M."/>
            <person name="Johannesson H."/>
        </authorList>
    </citation>
    <scope>NUCLEOTIDE SEQUENCE</scope>
    <source>
        <strain evidence="2">CBS 757.83</strain>
    </source>
</reference>
<accession>A0AAN6SXY5</accession>